<reference evidence="1" key="1">
    <citation type="journal article" date="2019" name="bioRxiv">
        <title>The Genome of the Zebra Mussel, Dreissena polymorpha: A Resource for Invasive Species Research.</title>
        <authorList>
            <person name="McCartney M.A."/>
            <person name="Auch B."/>
            <person name="Kono T."/>
            <person name="Mallez S."/>
            <person name="Zhang Y."/>
            <person name="Obille A."/>
            <person name="Becker A."/>
            <person name="Abrahante J.E."/>
            <person name="Garbe J."/>
            <person name="Badalamenti J.P."/>
            <person name="Herman A."/>
            <person name="Mangelson H."/>
            <person name="Liachko I."/>
            <person name="Sullivan S."/>
            <person name="Sone E.D."/>
            <person name="Koren S."/>
            <person name="Silverstein K.A.T."/>
            <person name="Beckman K.B."/>
            <person name="Gohl D.M."/>
        </authorList>
    </citation>
    <scope>NUCLEOTIDE SEQUENCE</scope>
    <source>
        <strain evidence="1">Duluth1</strain>
        <tissue evidence="1">Whole animal</tissue>
    </source>
</reference>
<comment type="caution">
    <text evidence="1">The sequence shown here is derived from an EMBL/GenBank/DDBJ whole genome shotgun (WGS) entry which is preliminary data.</text>
</comment>
<accession>A0A9D4RSQ0</accession>
<name>A0A9D4RSQ0_DREPO</name>
<dbReference type="Proteomes" id="UP000828390">
    <property type="component" value="Unassembled WGS sequence"/>
</dbReference>
<sequence length="54" mass="5900">MWGYGEVVPVDLSINLKEDGNQAAFTFINGPGMGNVSMDGRDRPCCHKRCSVLI</sequence>
<gene>
    <name evidence="1" type="ORF">DPMN_001046</name>
</gene>
<proteinExistence type="predicted"/>
<protein>
    <submittedName>
        <fullName evidence="1">Uncharacterized protein</fullName>
    </submittedName>
</protein>
<evidence type="ECO:0000313" key="1">
    <source>
        <dbReference type="EMBL" id="KAH3877187.1"/>
    </source>
</evidence>
<dbReference type="EMBL" id="JAIWYP010000001">
    <property type="protein sequence ID" value="KAH3877187.1"/>
    <property type="molecule type" value="Genomic_DNA"/>
</dbReference>
<dbReference type="AlphaFoldDB" id="A0A9D4RSQ0"/>
<evidence type="ECO:0000313" key="2">
    <source>
        <dbReference type="Proteomes" id="UP000828390"/>
    </source>
</evidence>
<organism evidence="1 2">
    <name type="scientific">Dreissena polymorpha</name>
    <name type="common">Zebra mussel</name>
    <name type="synonym">Mytilus polymorpha</name>
    <dbReference type="NCBI Taxonomy" id="45954"/>
    <lineage>
        <taxon>Eukaryota</taxon>
        <taxon>Metazoa</taxon>
        <taxon>Spiralia</taxon>
        <taxon>Lophotrochozoa</taxon>
        <taxon>Mollusca</taxon>
        <taxon>Bivalvia</taxon>
        <taxon>Autobranchia</taxon>
        <taxon>Heteroconchia</taxon>
        <taxon>Euheterodonta</taxon>
        <taxon>Imparidentia</taxon>
        <taxon>Neoheterodontei</taxon>
        <taxon>Myida</taxon>
        <taxon>Dreissenoidea</taxon>
        <taxon>Dreissenidae</taxon>
        <taxon>Dreissena</taxon>
    </lineage>
</organism>
<keyword evidence="2" id="KW-1185">Reference proteome</keyword>
<reference evidence="1" key="2">
    <citation type="submission" date="2020-11" db="EMBL/GenBank/DDBJ databases">
        <authorList>
            <person name="McCartney M.A."/>
            <person name="Auch B."/>
            <person name="Kono T."/>
            <person name="Mallez S."/>
            <person name="Becker A."/>
            <person name="Gohl D.M."/>
            <person name="Silverstein K.A.T."/>
            <person name="Koren S."/>
            <person name="Bechman K.B."/>
            <person name="Herman A."/>
            <person name="Abrahante J.E."/>
            <person name="Garbe J."/>
        </authorList>
    </citation>
    <scope>NUCLEOTIDE SEQUENCE</scope>
    <source>
        <strain evidence="1">Duluth1</strain>
        <tissue evidence="1">Whole animal</tissue>
    </source>
</reference>